<organism evidence="2 3">
    <name type="scientific">Aquamicrobium soli</name>
    <dbReference type="NCBI Taxonomy" id="1811518"/>
    <lineage>
        <taxon>Bacteria</taxon>
        <taxon>Pseudomonadati</taxon>
        <taxon>Pseudomonadota</taxon>
        <taxon>Alphaproteobacteria</taxon>
        <taxon>Hyphomicrobiales</taxon>
        <taxon>Phyllobacteriaceae</taxon>
        <taxon>Aquamicrobium</taxon>
    </lineage>
</organism>
<keyword evidence="1" id="KW-0812">Transmembrane</keyword>
<evidence type="ECO:0000313" key="3">
    <source>
        <dbReference type="Proteomes" id="UP001595583"/>
    </source>
</evidence>
<evidence type="ECO:0000313" key="2">
    <source>
        <dbReference type="EMBL" id="MFC3206839.1"/>
    </source>
</evidence>
<feature type="transmembrane region" description="Helical" evidence="1">
    <location>
        <begin position="22"/>
        <end position="49"/>
    </location>
</feature>
<evidence type="ECO:0000256" key="1">
    <source>
        <dbReference type="SAM" id="Phobius"/>
    </source>
</evidence>
<proteinExistence type="predicted"/>
<keyword evidence="3" id="KW-1185">Reference proteome</keyword>
<keyword evidence="1" id="KW-0472">Membrane</keyword>
<dbReference type="Proteomes" id="UP001595583">
    <property type="component" value="Unassembled WGS sequence"/>
</dbReference>
<sequence length="52" mass="5576">MNEYDPQLHGTPEQPNRAPQRWLGLLIVLAVVCAVVALMGGAGTLPMYVKGV</sequence>
<reference evidence="3" key="1">
    <citation type="journal article" date="2019" name="Int. J. Syst. Evol. Microbiol.">
        <title>The Global Catalogue of Microorganisms (GCM) 10K type strain sequencing project: providing services to taxonomists for standard genome sequencing and annotation.</title>
        <authorList>
            <consortium name="The Broad Institute Genomics Platform"/>
            <consortium name="The Broad Institute Genome Sequencing Center for Infectious Disease"/>
            <person name="Wu L."/>
            <person name="Ma J."/>
        </authorList>
    </citation>
    <scope>NUCLEOTIDE SEQUENCE [LARGE SCALE GENOMIC DNA]</scope>
    <source>
        <strain evidence="3">KCTC 52165</strain>
    </source>
</reference>
<name>A0ABV7K928_9HYPH</name>
<protein>
    <submittedName>
        <fullName evidence="2">Uncharacterized protein</fullName>
    </submittedName>
</protein>
<accession>A0ABV7K928</accession>
<dbReference type="RefSeq" id="WP_378220643.1">
    <property type="nucleotide sequence ID" value="NZ_JBHRTK010000012.1"/>
</dbReference>
<dbReference type="EMBL" id="JBHRTK010000012">
    <property type="protein sequence ID" value="MFC3206839.1"/>
    <property type="molecule type" value="Genomic_DNA"/>
</dbReference>
<gene>
    <name evidence="2" type="ORF">ACFOHJ_11500</name>
</gene>
<comment type="caution">
    <text evidence="2">The sequence shown here is derived from an EMBL/GenBank/DDBJ whole genome shotgun (WGS) entry which is preliminary data.</text>
</comment>
<keyword evidence="1" id="KW-1133">Transmembrane helix</keyword>